<reference evidence="1 2" key="1">
    <citation type="journal article" date="2022" name="bioRxiv">
        <title>An ancient truncated duplication of the anti-Mullerian hormone receptor type 2 gene is a potential conserved master sex determinant in the Pangasiidae catfish family.</title>
        <authorList>
            <person name="Wen M."/>
            <person name="Pan Q."/>
            <person name="Jouanno E."/>
            <person name="Montfort J."/>
            <person name="Zahm M."/>
            <person name="Cabau C."/>
            <person name="Klopp C."/>
            <person name="Iampietro C."/>
            <person name="Roques C."/>
            <person name="Bouchez O."/>
            <person name="Castinel A."/>
            <person name="Donnadieu C."/>
            <person name="Parrinello H."/>
            <person name="Poncet C."/>
            <person name="Belmonte E."/>
            <person name="Gautier V."/>
            <person name="Avarre J.-C."/>
            <person name="Dugue R."/>
            <person name="Gustiano R."/>
            <person name="Ha T.T.T."/>
            <person name="Campet M."/>
            <person name="Sriphairoj K."/>
            <person name="Ribolli J."/>
            <person name="de Almeida F.L."/>
            <person name="Desvignes T."/>
            <person name="Postlethwait J.H."/>
            <person name="Bucao C.F."/>
            <person name="Robinson-Rechavi M."/>
            <person name="Bobe J."/>
            <person name="Herpin A."/>
            <person name="Guiguen Y."/>
        </authorList>
    </citation>
    <scope>NUCLEOTIDE SEQUENCE [LARGE SCALE GENOMIC DNA]</scope>
    <source>
        <strain evidence="1">YG-Dec2019</strain>
    </source>
</reference>
<sequence length="107" mass="12357">MKGKPDLCDSVPFLRIQPLKFFISVIEHFYLHLLSLICYSRDKTHTSIPFHGQIRSFIRKLRSTFLKPVAFKMTSLETVDLLGQENQLPDLQLGPTTDNKRHCEKAA</sequence>
<proteinExistence type="predicted"/>
<name>A0ACC5XWW0_PANGG</name>
<accession>A0ACC5XWW0</accession>
<organism evidence="1 2">
    <name type="scientific">Pangasianodon gigas</name>
    <name type="common">Mekong giant catfish</name>
    <name type="synonym">Pangasius gigas</name>
    <dbReference type="NCBI Taxonomy" id="30993"/>
    <lineage>
        <taxon>Eukaryota</taxon>
        <taxon>Metazoa</taxon>
        <taxon>Chordata</taxon>
        <taxon>Craniata</taxon>
        <taxon>Vertebrata</taxon>
        <taxon>Euteleostomi</taxon>
        <taxon>Actinopterygii</taxon>
        <taxon>Neopterygii</taxon>
        <taxon>Teleostei</taxon>
        <taxon>Ostariophysi</taxon>
        <taxon>Siluriformes</taxon>
        <taxon>Pangasiidae</taxon>
        <taxon>Pangasianodon</taxon>
    </lineage>
</organism>
<gene>
    <name evidence="1" type="ORF">PGIGA_G00195980</name>
</gene>
<dbReference type="EMBL" id="CM040483">
    <property type="protein sequence ID" value="MCI4395783.1"/>
    <property type="molecule type" value="Genomic_DNA"/>
</dbReference>
<evidence type="ECO:0000313" key="1">
    <source>
        <dbReference type="EMBL" id="MCI4395783.1"/>
    </source>
</evidence>
<keyword evidence="2" id="KW-1185">Reference proteome</keyword>
<protein>
    <submittedName>
        <fullName evidence="1">Uncharacterized protein</fullName>
    </submittedName>
</protein>
<comment type="caution">
    <text evidence="1">The sequence shown here is derived from an EMBL/GenBank/DDBJ whole genome shotgun (WGS) entry which is preliminary data.</text>
</comment>
<evidence type="ECO:0000313" key="2">
    <source>
        <dbReference type="Proteomes" id="UP000829447"/>
    </source>
</evidence>
<dbReference type="Proteomes" id="UP000829447">
    <property type="component" value="Linkage Group LG30"/>
</dbReference>